<dbReference type="PANTHER" id="PTHR47027:SF20">
    <property type="entry name" value="REVERSE TRANSCRIPTASE-LIKE PROTEIN WITH RNA-DIRECTED DNA POLYMERASE DOMAIN"/>
    <property type="match status" value="1"/>
</dbReference>
<evidence type="ECO:0000313" key="2">
    <source>
        <dbReference type="Proteomes" id="UP001148838"/>
    </source>
</evidence>
<dbReference type="Proteomes" id="UP001148838">
    <property type="component" value="Unassembled WGS sequence"/>
</dbReference>
<gene>
    <name evidence="1" type="ORF">ANN_26840</name>
</gene>
<protein>
    <submittedName>
        <fullName evidence="1">Uncharacterized protein</fullName>
    </submittedName>
</protein>
<reference evidence="1 2" key="1">
    <citation type="journal article" date="2022" name="Allergy">
        <title>Genome assembly and annotation of Periplaneta americana reveal a comprehensive cockroach allergen profile.</title>
        <authorList>
            <person name="Wang L."/>
            <person name="Xiong Q."/>
            <person name="Saelim N."/>
            <person name="Wang L."/>
            <person name="Nong W."/>
            <person name="Wan A.T."/>
            <person name="Shi M."/>
            <person name="Liu X."/>
            <person name="Cao Q."/>
            <person name="Hui J.H.L."/>
            <person name="Sookrung N."/>
            <person name="Leung T.F."/>
            <person name="Tungtrongchitr A."/>
            <person name="Tsui S.K.W."/>
        </authorList>
    </citation>
    <scope>NUCLEOTIDE SEQUENCE [LARGE SCALE GENOMIC DNA]</scope>
    <source>
        <strain evidence="1">PWHHKU_190912</strain>
    </source>
</reference>
<sequence length="522" mass="61592">MSFNYLGAKITSDGCLKEEVRDQVNKAAAVSGYLNSYIWKNKYLRRETKIRIYKTVVRPIMTYAVETRSDTTKTKQMMNVTEMKVLRNITGKTKLDRIQNTGIRDICNIQPIEKWTARRRDEWNKHVERMPLSRLVRRVRDGVPRGRRSPGRPKKRWSDSLPVASTRISRLFLDFVESPTYHPRDLWLHHSKKNQERKATVQVCLYKRSTLFYPPGDSQLESTLPTPPATYLTQQGTLPSEWVNSSCGQETAKCLQGRTRDPLRSREENLSRRQYSFKYFLFIRSKRVQVCSKTLLQVYAISSKRIRILQAKMKNNEPLTDQRGKHMNRPHRTTNEIIDLIVQHIQSFPTQERHYSRKKKLYAVTFHQTFRTNRKTKKSAKVYVPFQWVEVIVAARSTNPFQVTYIHSEDFKNFDTLDKNVTQPKEFKITEAMWLKCSQDDPFSVYVRTSHGTLQSWVVYPFHKKQRGRNIIPVTIPPASLEPLYQGHLPIKKEKKRDLTYMCEFMTDIEHRKFYMDLPVSN</sequence>
<organism evidence="1 2">
    <name type="scientific">Periplaneta americana</name>
    <name type="common">American cockroach</name>
    <name type="synonym">Blatta americana</name>
    <dbReference type="NCBI Taxonomy" id="6978"/>
    <lineage>
        <taxon>Eukaryota</taxon>
        <taxon>Metazoa</taxon>
        <taxon>Ecdysozoa</taxon>
        <taxon>Arthropoda</taxon>
        <taxon>Hexapoda</taxon>
        <taxon>Insecta</taxon>
        <taxon>Pterygota</taxon>
        <taxon>Neoptera</taxon>
        <taxon>Polyneoptera</taxon>
        <taxon>Dictyoptera</taxon>
        <taxon>Blattodea</taxon>
        <taxon>Blattoidea</taxon>
        <taxon>Blattidae</taxon>
        <taxon>Blattinae</taxon>
        <taxon>Periplaneta</taxon>
    </lineage>
</organism>
<accession>A0ABQ8RZU8</accession>
<dbReference type="EMBL" id="JAJSOF020000039">
    <property type="protein sequence ID" value="KAJ4427041.1"/>
    <property type="molecule type" value="Genomic_DNA"/>
</dbReference>
<comment type="caution">
    <text evidence="1">The sequence shown here is derived from an EMBL/GenBank/DDBJ whole genome shotgun (WGS) entry which is preliminary data.</text>
</comment>
<proteinExistence type="predicted"/>
<evidence type="ECO:0000313" key="1">
    <source>
        <dbReference type="EMBL" id="KAJ4427041.1"/>
    </source>
</evidence>
<keyword evidence="2" id="KW-1185">Reference proteome</keyword>
<name>A0ABQ8RZU8_PERAM</name>
<dbReference type="PANTHER" id="PTHR47027">
    <property type="entry name" value="REVERSE TRANSCRIPTASE DOMAIN-CONTAINING PROTEIN"/>
    <property type="match status" value="1"/>
</dbReference>